<gene>
    <name evidence="2" type="ORF">F3K02_06995</name>
</gene>
<name>A0A7Y8KWY9_9BURK</name>
<dbReference type="SUPFAM" id="SSF89796">
    <property type="entry name" value="CoA-transferase family III (CaiB/BaiF)"/>
    <property type="match status" value="1"/>
</dbReference>
<comment type="caution">
    <text evidence="2">The sequence shown here is derived from an EMBL/GenBank/DDBJ whole genome shotgun (WGS) entry which is preliminary data.</text>
</comment>
<dbReference type="Proteomes" id="UP000545507">
    <property type="component" value="Unassembled WGS sequence"/>
</dbReference>
<dbReference type="Pfam" id="PF02515">
    <property type="entry name" value="CoA_transf_3"/>
    <property type="match status" value="1"/>
</dbReference>
<keyword evidence="1 2" id="KW-0808">Transferase</keyword>
<dbReference type="Gene3D" id="3.40.50.10540">
    <property type="entry name" value="Crotonobetainyl-coa:carnitine coa-transferase, domain 1"/>
    <property type="match status" value="1"/>
</dbReference>
<dbReference type="PANTHER" id="PTHR48207:SF3">
    <property type="entry name" value="SUCCINATE--HYDROXYMETHYLGLUTARATE COA-TRANSFERASE"/>
    <property type="match status" value="1"/>
</dbReference>
<dbReference type="InterPro" id="IPR050483">
    <property type="entry name" value="CoA-transferase_III_domain"/>
</dbReference>
<reference evidence="2 3" key="1">
    <citation type="submission" date="2019-09" db="EMBL/GenBank/DDBJ databases">
        <title>Hydrogenophaga aromatica sp. nov., isolated from a para-xylene-degrading enrichment culture.</title>
        <authorList>
            <person name="Tancsics A."/>
            <person name="Banerjee S."/>
        </authorList>
    </citation>
    <scope>NUCLEOTIDE SEQUENCE [LARGE SCALE GENOMIC DNA]</scope>
    <source>
        <strain evidence="2 3">D2P1</strain>
    </source>
</reference>
<proteinExistence type="predicted"/>
<dbReference type="PANTHER" id="PTHR48207">
    <property type="entry name" value="SUCCINATE--HYDROXYMETHYLGLUTARATE COA-TRANSFERASE"/>
    <property type="match status" value="1"/>
</dbReference>
<dbReference type="EMBL" id="VYGV01000006">
    <property type="protein sequence ID" value="NWF44997.1"/>
    <property type="molecule type" value="Genomic_DNA"/>
</dbReference>
<evidence type="ECO:0000256" key="1">
    <source>
        <dbReference type="ARBA" id="ARBA00022679"/>
    </source>
</evidence>
<dbReference type="InterPro" id="IPR044855">
    <property type="entry name" value="CoA-Trfase_III_dom3_sf"/>
</dbReference>
<dbReference type="AlphaFoldDB" id="A0A7Y8KWY9"/>
<evidence type="ECO:0000313" key="2">
    <source>
        <dbReference type="EMBL" id="NWF44997.1"/>
    </source>
</evidence>
<accession>A0A7Y8KWY9</accession>
<evidence type="ECO:0000313" key="3">
    <source>
        <dbReference type="Proteomes" id="UP000545507"/>
    </source>
</evidence>
<dbReference type="Gene3D" id="3.30.1540.10">
    <property type="entry name" value="formyl-coa transferase, domain 3"/>
    <property type="match status" value="1"/>
</dbReference>
<keyword evidence="3" id="KW-1185">Reference proteome</keyword>
<protein>
    <submittedName>
        <fullName evidence="2">CoA transferase</fullName>
    </submittedName>
</protein>
<dbReference type="InterPro" id="IPR003673">
    <property type="entry name" value="CoA-Trfase_fam_III"/>
</dbReference>
<dbReference type="InterPro" id="IPR023606">
    <property type="entry name" value="CoA-Trfase_III_dom_1_sf"/>
</dbReference>
<dbReference type="RefSeq" id="WP_056278232.1">
    <property type="nucleotide sequence ID" value="NZ_JAGPWB010000020.1"/>
</dbReference>
<organism evidence="2 3">
    <name type="scientific">Hydrogenophaga aromaticivorans</name>
    <dbReference type="NCBI Taxonomy" id="2610898"/>
    <lineage>
        <taxon>Bacteria</taxon>
        <taxon>Pseudomonadati</taxon>
        <taxon>Pseudomonadota</taxon>
        <taxon>Betaproteobacteria</taxon>
        <taxon>Burkholderiales</taxon>
        <taxon>Comamonadaceae</taxon>
        <taxon>Hydrogenophaga</taxon>
    </lineage>
</organism>
<sequence length="405" mass="43410">MGNNAPLPAFGALAGLKVIDLSRVLGGPYCGQILADHGAQVIKVEPPAGDETRAWGPPFADDGTAAYYNGLNRNKRDIVIDLSKPEGREIVLKLLADADVLIENFKIGTLERWGIGYEQTLRERFPRLIHCRVSGFGADGPLGGAPGYDAVAQALGGLMSVNGTPDTGPLRVGVPVVDITTGLSAVIGVLLAVIERQRSGRGQFVEATLYDTAVSLLHPQSANWLQSGQTPRLSGNAHSNIVPYDKFPTRTCEVFLGIGNNGQWKKLCEFLGHPDMASEPRFATNAERFRHRDELRALLEAQLQEVDGEQLCRDLLAAGIPAGAVRAIPQVLTDPHTLHRDMVVQVEGVPGIGIPVKLSRTPGRAHSAPPRFGQHTRELLTEHGYGAATIDALIARGSIVEHVAT</sequence>
<dbReference type="GO" id="GO:0008410">
    <property type="term" value="F:CoA-transferase activity"/>
    <property type="evidence" value="ECO:0007669"/>
    <property type="project" value="TreeGrafter"/>
</dbReference>